<keyword evidence="1" id="KW-0472">Membrane</keyword>
<dbReference type="GO" id="GO:0004175">
    <property type="term" value="F:endopeptidase activity"/>
    <property type="evidence" value="ECO:0007669"/>
    <property type="project" value="UniProtKB-ARBA"/>
</dbReference>
<keyword evidence="3" id="KW-0645">Protease</keyword>
<dbReference type="EMBL" id="FOYT01000001">
    <property type="protein sequence ID" value="SFR46265.1"/>
    <property type="molecule type" value="Genomic_DNA"/>
</dbReference>
<evidence type="ECO:0000313" key="3">
    <source>
        <dbReference type="EMBL" id="SFR46265.1"/>
    </source>
</evidence>
<dbReference type="Proteomes" id="UP000198531">
    <property type="component" value="Unassembled WGS sequence"/>
</dbReference>
<feature type="domain" description="CAAX prenyl protease 2/Lysostaphin resistance protein A-like" evidence="2">
    <location>
        <begin position="131"/>
        <end position="218"/>
    </location>
</feature>
<evidence type="ECO:0000259" key="2">
    <source>
        <dbReference type="Pfam" id="PF02517"/>
    </source>
</evidence>
<organism evidence="3 4">
    <name type="scientific">Halogeometricum rufum</name>
    <dbReference type="NCBI Taxonomy" id="553469"/>
    <lineage>
        <taxon>Archaea</taxon>
        <taxon>Methanobacteriati</taxon>
        <taxon>Methanobacteriota</taxon>
        <taxon>Stenosarchaea group</taxon>
        <taxon>Halobacteria</taxon>
        <taxon>Halobacteriales</taxon>
        <taxon>Haloferacaceae</taxon>
        <taxon>Halogeometricum</taxon>
    </lineage>
</organism>
<keyword evidence="1" id="KW-1133">Transmembrane helix</keyword>
<dbReference type="GO" id="GO:0006508">
    <property type="term" value="P:proteolysis"/>
    <property type="evidence" value="ECO:0007669"/>
    <property type="project" value="UniProtKB-KW"/>
</dbReference>
<dbReference type="OrthoDB" id="307160at2157"/>
<reference evidence="4" key="1">
    <citation type="submission" date="2016-10" db="EMBL/GenBank/DDBJ databases">
        <authorList>
            <person name="Varghese N."/>
            <person name="Submissions S."/>
        </authorList>
    </citation>
    <scope>NUCLEOTIDE SEQUENCE [LARGE SCALE GENOMIC DNA]</scope>
    <source>
        <strain evidence="4">CGMCC 1.7736</strain>
    </source>
</reference>
<feature type="transmembrane region" description="Helical" evidence="1">
    <location>
        <begin position="17"/>
        <end position="35"/>
    </location>
</feature>
<keyword evidence="1" id="KW-0812">Transmembrane</keyword>
<sequence>MTTGTAESSTHRSASPAALVGLVVALFGVPLLWPLDLPTRVGWSVASSTLVGSLTNWLVVAVLLTVVVRWERRSLASIGVRRPTRRQALVALGAGVVAVVLGLLATGAAVVAFDVRQPEALSAIGRLSLPVKLALVGTAVVSEEILWRGYPIERLTELTGRLWVGAAVSFVVFLGVHYPAWGLVGAIPQSVFTLALVGVYAWSRNAVASMLTHAVVNVCMVLVLPAFL</sequence>
<feature type="transmembrane region" description="Helical" evidence="1">
    <location>
        <begin position="210"/>
        <end position="227"/>
    </location>
</feature>
<dbReference type="InterPro" id="IPR003675">
    <property type="entry name" value="Rce1/LyrA-like_dom"/>
</dbReference>
<keyword evidence="4" id="KW-1185">Reference proteome</keyword>
<keyword evidence="3" id="KW-0378">Hydrolase</keyword>
<feature type="transmembrane region" description="Helical" evidence="1">
    <location>
        <begin position="186"/>
        <end position="203"/>
    </location>
</feature>
<proteinExistence type="predicted"/>
<feature type="transmembrane region" description="Helical" evidence="1">
    <location>
        <begin position="89"/>
        <end position="113"/>
    </location>
</feature>
<name>A0A1I6GVK5_9EURY</name>
<evidence type="ECO:0000313" key="4">
    <source>
        <dbReference type="Proteomes" id="UP000198531"/>
    </source>
</evidence>
<evidence type="ECO:0000256" key="1">
    <source>
        <dbReference type="SAM" id="Phobius"/>
    </source>
</evidence>
<dbReference type="Pfam" id="PF02517">
    <property type="entry name" value="Rce1-like"/>
    <property type="match status" value="1"/>
</dbReference>
<dbReference type="RefSeq" id="WP_089806423.1">
    <property type="nucleotide sequence ID" value="NZ_FOYT01000001.1"/>
</dbReference>
<feature type="transmembrane region" description="Helical" evidence="1">
    <location>
        <begin position="41"/>
        <end position="68"/>
    </location>
</feature>
<gene>
    <name evidence="3" type="ORF">SAMN04487947_1717</name>
</gene>
<protein>
    <submittedName>
        <fullName evidence="3">Membrane protease YdiL, CAAX protease family</fullName>
    </submittedName>
</protein>
<accession>A0A1I6GVK5</accession>
<dbReference type="AlphaFoldDB" id="A0A1I6GVK5"/>
<dbReference type="GO" id="GO:0080120">
    <property type="term" value="P:CAAX-box protein maturation"/>
    <property type="evidence" value="ECO:0007669"/>
    <property type="project" value="UniProtKB-ARBA"/>
</dbReference>